<proteinExistence type="predicted"/>
<accession>A0AAI9HXS0</accession>
<dbReference type="InterPro" id="IPR052552">
    <property type="entry name" value="YeaO-like"/>
</dbReference>
<evidence type="ECO:0000313" key="1">
    <source>
        <dbReference type="EMBL" id="EMP9431927.1"/>
    </source>
</evidence>
<reference evidence="1" key="1">
    <citation type="submission" date="2024-02" db="EMBL/GenBank/DDBJ databases">
        <authorList>
            <consortium name="Clinical and Environmental Microbiology Branch: Whole genome sequencing antimicrobial resistance pathogens in the healthcare setting"/>
        </authorList>
    </citation>
    <scope>NUCLEOTIDE SEQUENCE</scope>
    <source>
        <strain evidence="1">2020GO-00142</strain>
    </source>
</reference>
<protein>
    <submittedName>
        <fullName evidence="1">DUF488 domain-containing protein</fullName>
    </submittedName>
</protein>
<name>A0AAI9HXS0_PROST</name>
<dbReference type="AlphaFoldDB" id="A0AAI9HXS0"/>
<dbReference type="PANTHER" id="PTHR36849:SF1">
    <property type="entry name" value="CYTOPLASMIC PROTEIN"/>
    <property type="match status" value="1"/>
</dbReference>
<organism evidence="1">
    <name type="scientific">Providencia stuartii</name>
    <dbReference type="NCBI Taxonomy" id="588"/>
    <lineage>
        <taxon>Bacteria</taxon>
        <taxon>Pseudomonadati</taxon>
        <taxon>Pseudomonadota</taxon>
        <taxon>Gammaproteobacteria</taxon>
        <taxon>Enterobacterales</taxon>
        <taxon>Morganellaceae</taxon>
        <taxon>Providencia</taxon>
    </lineage>
</organism>
<dbReference type="Pfam" id="PF22752">
    <property type="entry name" value="DUF488-N3i"/>
    <property type="match status" value="1"/>
</dbReference>
<dbReference type="EMBL" id="AAZDVE040000004">
    <property type="protein sequence ID" value="EMP9431927.1"/>
    <property type="molecule type" value="Genomic_DNA"/>
</dbReference>
<dbReference type="RefSeq" id="WP_154622231.1">
    <property type="nucleotide sequence ID" value="NZ_CP095443.1"/>
</dbReference>
<sequence>MIDCKRVYDAVSPSDGYRVLIDRLWPRGIKKTDLQYDEWKKEVAPSNELRKWFHQNTDQFDKFVERYQQELNDNPSAWIPLVEKAQQGNLTLLYSAKDKQHNQALVLKSYLETALSHKKK</sequence>
<comment type="caution">
    <text evidence="1">The sequence shown here is derived from an EMBL/GenBank/DDBJ whole genome shotgun (WGS) entry which is preliminary data.</text>
</comment>
<gene>
    <name evidence="1" type="ORF">JRA39_000943</name>
</gene>
<dbReference type="PANTHER" id="PTHR36849">
    <property type="entry name" value="CYTOPLASMIC PROTEIN-RELATED"/>
    <property type="match status" value="1"/>
</dbReference>